<organism evidence="4 5">
    <name type="scientific">Flavobacterium akiainvivens</name>
    <dbReference type="NCBI Taxonomy" id="1202724"/>
    <lineage>
        <taxon>Bacteria</taxon>
        <taxon>Pseudomonadati</taxon>
        <taxon>Bacteroidota</taxon>
        <taxon>Flavobacteriia</taxon>
        <taxon>Flavobacteriales</taxon>
        <taxon>Flavobacteriaceae</taxon>
        <taxon>Flavobacterium</taxon>
    </lineage>
</organism>
<feature type="domain" description="Dipeptidylpeptidase IV N-terminal" evidence="3">
    <location>
        <begin position="146"/>
        <end position="446"/>
    </location>
</feature>
<dbReference type="Pfam" id="PF00326">
    <property type="entry name" value="Peptidase_S9"/>
    <property type="match status" value="1"/>
</dbReference>
<evidence type="ECO:0000259" key="3">
    <source>
        <dbReference type="Pfam" id="PF00930"/>
    </source>
</evidence>
<dbReference type="SUPFAM" id="SSF53474">
    <property type="entry name" value="alpha/beta-Hydrolases"/>
    <property type="match status" value="1"/>
</dbReference>
<dbReference type="InterPro" id="IPR002469">
    <property type="entry name" value="Peptidase_S9B_N"/>
</dbReference>
<dbReference type="PANTHER" id="PTHR11731:SF193">
    <property type="entry name" value="DIPEPTIDYL PEPTIDASE 9"/>
    <property type="match status" value="1"/>
</dbReference>
<dbReference type="InterPro" id="IPR001375">
    <property type="entry name" value="Peptidase_S9_cat"/>
</dbReference>
<feature type="signal peptide" evidence="1">
    <location>
        <begin position="1"/>
        <end position="17"/>
    </location>
</feature>
<dbReference type="GO" id="GO:0008236">
    <property type="term" value="F:serine-type peptidase activity"/>
    <property type="evidence" value="ECO:0007669"/>
    <property type="project" value="InterPro"/>
</dbReference>
<dbReference type="OrthoDB" id="9812921at2"/>
<feature type="domain" description="Peptidase S9 prolyl oligopeptidase catalytic" evidence="2">
    <location>
        <begin position="536"/>
        <end position="730"/>
    </location>
</feature>
<evidence type="ECO:0000259" key="2">
    <source>
        <dbReference type="Pfam" id="PF00326"/>
    </source>
</evidence>
<dbReference type="Gene3D" id="2.140.10.30">
    <property type="entry name" value="Dipeptidylpeptidase IV, N-terminal domain"/>
    <property type="match status" value="1"/>
</dbReference>
<dbReference type="GO" id="GO:0006508">
    <property type="term" value="P:proteolysis"/>
    <property type="evidence" value="ECO:0007669"/>
    <property type="project" value="InterPro"/>
</dbReference>
<dbReference type="Proteomes" id="UP000037755">
    <property type="component" value="Unassembled WGS sequence"/>
</dbReference>
<dbReference type="InterPro" id="IPR029058">
    <property type="entry name" value="AB_hydrolase_fold"/>
</dbReference>
<dbReference type="STRING" id="1202724.AM493_02650"/>
<reference evidence="4 5" key="1">
    <citation type="submission" date="2015-08" db="EMBL/GenBank/DDBJ databases">
        <title>Whole genome sequence of Flavobacterium akiainvivens IK-1T, from decaying Wikstroemia oahuensis, an endemic Hawaiian shrub.</title>
        <authorList>
            <person name="Wan X."/>
            <person name="Hou S."/>
            <person name="Saito J."/>
            <person name="Donachie S."/>
        </authorList>
    </citation>
    <scope>NUCLEOTIDE SEQUENCE [LARGE SCALE GENOMIC DNA]</scope>
    <source>
        <strain evidence="4 5">IK-1</strain>
    </source>
</reference>
<evidence type="ECO:0000313" key="5">
    <source>
        <dbReference type="Proteomes" id="UP000037755"/>
    </source>
</evidence>
<dbReference type="PATRIC" id="fig|1202724.3.peg.543"/>
<sequence length="731" mass="82178">MKKILGLFLLAGMAATAQQNLNIQQATYGQYQDFAVKSLTAPQWRPDTHTLTYLDATYQNLMARSEDGQWAEKVLVTKAELTKALNEVLGEKISLSTFPTDYAWKDKSTIQFNVDGEKVATAVLYDVDKKAVTSALSFLDGGQHFISPKGTDLVYTKDNNIKLVQESATTGGGLRIDHKPITNDTDKAIVNGSDYVHRQEFGIDRGMWWSPDSNSLLYYHKDETMVADYPLVQWGERIAADKEIKYPMAGMKSEEVTLVVYNLANNTNVTLKTEGDKEQYLTSVTWSPDSKFVFVGVLNRGQNHLWLNKYDATTGNFVKTLFEETATTYVEPLHGLTFIPGKNNEFLYRSEKDGYEQFYHYNTDGKLIKKLGFKDVVVTNFIGFDKEAKNFFYTGTANNGLDRQLYKTELKSGKTVQVTTGSGTHDAIVSTDGMLILDSFSNTTTPNDVNIISVKNGKATNLFKAENPYTGKTVLPKMELVTLTAADGKTPLNGRIIYPANFDASKKYPVMVYVYGGPHAQLVTNEWLGGGGLFDYYMAQKGYVVFTLDNRGSDARGRDFEHVIHRNLGVNEMADQMKGVEFLKSKSFVDTARIGVYGWSFGGFMTSSLMLDQADTFKVGVAGGPVCDWQYYEIMYGERYMDTPQENPEGYKSNNIIDKAKKLKGHLLVIHGAQDNVVVQQHSMQFIQACIQAGKQVDYFLYPTHEHNVRGRDRYHLNQKIADYFDTYLKP</sequence>
<keyword evidence="1" id="KW-0732">Signal</keyword>
<dbReference type="RefSeq" id="WP_054406115.1">
    <property type="nucleotide sequence ID" value="NZ_FOYA01000006.1"/>
</dbReference>
<evidence type="ECO:0000256" key="1">
    <source>
        <dbReference type="SAM" id="SignalP"/>
    </source>
</evidence>
<dbReference type="PANTHER" id="PTHR11731">
    <property type="entry name" value="PROTEASE FAMILY S9B,C DIPEPTIDYL-PEPTIDASE IV-RELATED"/>
    <property type="match status" value="1"/>
</dbReference>
<proteinExistence type="predicted"/>
<accession>A0A0M8M7K6</accession>
<dbReference type="InterPro" id="IPR050278">
    <property type="entry name" value="Serine_Prot_S9B/DPPIV"/>
</dbReference>
<feature type="chain" id="PRO_5005818106" evidence="1">
    <location>
        <begin position="18"/>
        <end position="731"/>
    </location>
</feature>
<dbReference type="EMBL" id="LIYD01000005">
    <property type="protein sequence ID" value="KOS05053.1"/>
    <property type="molecule type" value="Genomic_DNA"/>
</dbReference>
<dbReference type="SUPFAM" id="SSF82171">
    <property type="entry name" value="DPP6 N-terminal domain-like"/>
    <property type="match status" value="1"/>
</dbReference>
<protein>
    <submittedName>
        <fullName evidence="4">Peptidase</fullName>
    </submittedName>
</protein>
<dbReference type="Gene3D" id="3.40.50.1820">
    <property type="entry name" value="alpha/beta hydrolase"/>
    <property type="match status" value="1"/>
</dbReference>
<evidence type="ECO:0000313" key="4">
    <source>
        <dbReference type="EMBL" id="KOS05053.1"/>
    </source>
</evidence>
<gene>
    <name evidence="4" type="ORF">AM493_02650</name>
</gene>
<dbReference type="Pfam" id="PF00930">
    <property type="entry name" value="DPPIV_N"/>
    <property type="match status" value="1"/>
</dbReference>
<keyword evidence="5" id="KW-1185">Reference proteome</keyword>
<comment type="caution">
    <text evidence="4">The sequence shown here is derived from an EMBL/GenBank/DDBJ whole genome shotgun (WGS) entry which is preliminary data.</text>
</comment>
<name>A0A0M8M7K6_9FLAO</name>
<dbReference type="GO" id="GO:0008239">
    <property type="term" value="F:dipeptidyl-peptidase activity"/>
    <property type="evidence" value="ECO:0007669"/>
    <property type="project" value="TreeGrafter"/>
</dbReference>
<dbReference type="AlphaFoldDB" id="A0A0M8M7K6"/>